<reference evidence="1 2" key="1">
    <citation type="submission" date="2015-10" db="EMBL/GenBank/DDBJ databases">
        <title>Metagenome-Assembled Genomes uncover a global brackish microbiome.</title>
        <authorList>
            <person name="Hugerth L.W."/>
            <person name="Larsson J."/>
            <person name="Alneberg J."/>
            <person name="Lindh M.V."/>
            <person name="Legrand C."/>
            <person name="Pinhassi J."/>
            <person name="Andersson A.F."/>
        </authorList>
    </citation>
    <scope>NUCLEOTIDE SEQUENCE [LARGE SCALE GENOMIC DNA]</scope>
    <source>
        <strain evidence="1">BACL3 MAG-120531-bin86</strain>
    </source>
</reference>
<comment type="caution">
    <text evidence="1">The sequence shown here is derived from an EMBL/GenBank/DDBJ whole genome shotgun (WGS) entry which is preliminary data.</text>
</comment>
<organism evidence="1 2">
    <name type="scientific">OM182 bacterium BACL3 MAG-120531-bin86</name>
    <dbReference type="NCBI Taxonomy" id="1655628"/>
    <lineage>
        <taxon>Bacteria</taxon>
        <taxon>Pseudomonadati</taxon>
        <taxon>Pseudomonadota</taxon>
        <taxon>Gammaproteobacteria</taxon>
        <taxon>OMG group</taxon>
        <taxon>OM182 clade</taxon>
    </lineage>
</organism>
<protein>
    <submittedName>
        <fullName evidence="1">Uncharacterized protein</fullName>
    </submittedName>
</protein>
<proteinExistence type="predicted"/>
<dbReference type="AlphaFoldDB" id="A0A0R2XER7"/>
<evidence type="ECO:0000313" key="1">
    <source>
        <dbReference type="EMBL" id="KRP34704.1"/>
    </source>
</evidence>
<gene>
    <name evidence="1" type="ORF">ABS26_07885</name>
</gene>
<sequence length="105" mass="11317">MIAFFFQHLRSAPLGAGIIATLLVSSLLLTPHAQAHEIRPAYLKLTQIGADEAAVLVNDDDFVADQDSTYFEASLRQPQIDGRFLGLDLGTNCISQLTSANLSGE</sequence>
<dbReference type="EMBL" id="LIDH01000723">
    <property type="protein sequence ID" value="KRP34704.1"/>
    <property type="molecule type" value="Genomic_DNA"/>
</dbReference>
<feature type="non-terminal residue" evidence="1">
    <location>
        <position position="105"/>
    </location>
</feature>
<name>A0A0R2XER7_9GAMM</name>
<dbReference type="Proteomes" id="UP000052124">
    <property type="component" value="Unassembled WGS sequence"/>
</dbReference>
<accession>A0A0R2XER7</accession>
<evidence type="ECO:0000313" key="2">
    <source>
        <dbReference type="Proteomes" id="UP000052124"/>
    </source>
</evidence>